<comment type="caution">
    <text evidence="9">The sequence shown here is derived from an EMBL/GenBank/DDBJ whole genome shotgun (WGS) entry which is preliminary data.</text>
</comment>
<dbReference type="InterPro" id="IPR000719">
    <property type="entry name" value="Prot_kinase_dom"/>
</dbReference>
<dbReference type="AlphaFoldDB" id="A0A8S1PAW9"/>
<dbReference type="CDD" id="cd00180">
    <property type="entry name" value="PKc"/>
    <property type="match status" value="1"/>
</dbReference>
<name>A0A8S1PAW9_9CILI</name>
<feature type="region of interest" description="Disordered" evidence="7">
    <location>
        <begin position="300"/>
        <end position="336"/>
    </location>
</feature>
<dbReference type="SMART" id="SM00220">
    <property type="entry name" value="S_TKc"/>
    <property type="match status" value="1"/>
</dbReference>
<dbReference type="InterPro" id="IPR050660">
    <property type="entry name" value="NEK_Ser/Thr_kinase"/>
</dbReference>
<dbReference type="GO" id="GO:0004674">
    <property type="term" value="F:protein serine/threonine kinase activity"/>
    <property type="evidence" value="ECO:0007669"/>
    <property type="project" value="UniProtKB-EC"/>
</dbReference>
<dbReference type="Pfam" id="PF00069">
    <property type="entry name" value="Pkinase"/>
    <property type="match status" value="1"/>
</dbReference>
<keyword evidence="3" id="KW-0547">Nucleotide-binding</keyword>
<evidence type="ECO:0000313" key="9">
    <source>
        <dbReference type="EMBL" id="CAD8100286.1"/>
    </source>
</evidence>
<accession>A0A8S1PAW9</accession>
<evidence type="ECO:0000256" key="5">
    <source>
        <dbReference type="ARBA" id="ARBA00022840"/>
    </source>
</evidence>
<evidence type="ECO:0000256" key="2">
    <source>
        <dbReference type="ARBA" id="ARBA00022679"/>
    </source>
</evidence>
<sequence length="563" mass="66225">MNNNIGQENIILQFYSYSKNQQSQKKIQFQIIKHLGQGAEGCVILAKPLQEFYNQEQVAIKIHQGMNKETFEFYEKLFEQQQQIELKNSTEKSQIIKIYEIGTINDKFTTIMEVGDLDLYTYYRKNQQHLDLQKQQNICLKLAYAIKQFHELKYIHRDIKPENFIVVKNEFKLIDFGLVKSTDSLFNNTMMVGSRIFQAPELLIGDGNYTSAVDIWALGCTFYEILTFNQFIKANNQFEAQKIITNHITNQYQINQVIKQSKLTDQWKNLMIEMFNPNQQGRISSFQLVEKIEQIINQNNGKPSNFQLKNQVDDNNNSQGNKASFVASPNNMNFLNNNQQLQNNLQIGGQQKLQNFSQNQVNQKKNILSSTPNQANQQQNFQQNNQQNGINGDTNLQKFKTFSNQAPQQSPSQFSNLNINKQKDDKIQEQERQIQELEQENKFYKDQNQKLNDDNKIQEEKIQNLDLVNQNQQETISKLDLENKSQKEKNLLLDKDNKSQKETIEELMSNLEITIKEMENLKKKNLTLNNQNCTMRMLLKKYQDYFKSFTEESDEYFKKEQQQ</sequence>
<evidence type="ECO:0000256" key="1">
    <source>
        <dbReference type="ARBA" id="ARBA00012513"/>
    </source>
</evidence>
<reference evidence="9" key="1">
    <citation type="submission" date="2021-01" db="EMBL/GenBank/DDBJ databases">
        <authorList>
            <consortium name="Genoscope - CEA"/>
            <person name="William W."/>
        </authorList>
    </citation>
    <scope>NUCLEOTIDE SEQUENCE</scope>
</reference>
<dbReference type="EMBL" id="CAJJDN010000073">
    <property type="protein sequence ID" value="CAD8100286.1"/>
    <property type="molecule type" value="Genomic_DNA"/>
</dbReference>
<feature type="domain" description="Protein kinase" evidence="8">
    <location>
        <begin position="29"/>
        <end position="296"/>
    </location>
</feature>
<feature type="coiled-coil region" evidence="6">
    <location>
        <begin position="420"/>
        <end position="531"/>
    </location>
</feature>
<dbReference type="PROSITE" id="PS50011">
    <property type="entry name" value="PROTEIN_KINASE_DOM"/>
    <property type="match status" value="1"/>
</dbReference>
<keyword evidence="4" id="KW-0418">Kinase</keyword>
<dbReference type="OrthoDB" id="309895at2759"/>
<dbReference type="Proteomes" id="UP000692954">
    <property type="component" value="Unassembled WGS sequence"/>
</dbReference>
<evidence type="ECO:0000256" key="3">
    <source>
        <dbReference type="ARBA" id="ARBA00022741"/>
    </source>
</evidence>
<protein>
    <recommendedName>
        <fullName evidence="1">non-specific serine/threonine protein kinase</fullName>
        <ecNumber evidence="1">2.7.11.1</ecNumber>
    </recommendedName>
</protein>
<evidence type="ECO:0000313" key="10">
    <source>
        <dbReference type="Proteomes" id="UP000692954"/>
    </source>
</evidence>
<dbReference type="GO" id="GO:0005524">
    <property type="term" value="F:ATP binding"/>
    <property type="evidence" value="ECO:0007669"/>
    <property type="project" value="UniProtKB-KW"/>
</dbReference>
<dbReference type="PROSITE" id="PS00108">
    <property type="entry name" value="PROTEIN_KINASE_ST"/>
    <property type="match status" value="1"/>
</dbReference>
<organism evidence="9 10">
    <name type="scientific">Paramecium sonneborni</name>
    <dbReference type="NCBI Taxonomy" id="65129"/>
    <lineage>
        <taxon>Eukaryota</taxon>
        <taxon>Sar</taxon>
        <taxon>Alveolata</taxon>
        <taxon>Ciliophora</taxon>
        <taxon>Intramacronucleata</taxon>
        <taxon>Oligohymenophorea</taxon>
        <taxon>Peniculida</taxon>
        <taxon>Parameciidae</taxon>
        <taxon>Paramecium</taxon>
    </lineage>
</organism>
<evidence type="ECO:0000259" key="8">
    <source>
        <dbReference type="PROSITE" id="PS50011"/>
    </source>
</evidence>
<keyword evidence="2" id="KW-0808">Transferase</keyword>
<keyword evidence="6" id="KW-0175">Coiled coil</keyword>
<evidence type="ECO:0000256" key="4">
    <source>
        <dbReference type="ARBA" id="ARBA00022777"/>
    </source>
</evidence>
<feature type="compositionally biased region" description="Polar residues" evidence="7">
    <location>
        <begin position="300"/>
        <end position="322"/>
    </location>
</feature>
<evidence type="ECO:0000256" key="7">
    <source>
        <dbReference type="SAM" id="MobiDB-lite"/>
    </source>
</evidence>
<keyword evidence="5" id="KW-0067">ATP-binding</keyword>
<dbReference type="PANTHER" id="PTHR43671:SF13">
    <property type="entry name" value="SERINE_THREONINE-PROTEIN KINASE NEK2"/>
    <property type="match status" value="1"/>
</dbReference>
<dbReference type="EC" id="2.7.11.1" evidence="1"/>
<dbReference type="InterPro" id="IPR008271">
    <property type="entry name" value="Ser/Thr_kinase_AS"/>
</dbReference>
<gene>
    <name evidence="9" type="ORF">PSON_ATCC_30995.1.T0730170</name>
</gene>
<keyword evidence="10" id="KW-1185">Reference proteome</keyword>
<evidence type="ECO:0000256" key="6">
    <source>
        <dbReference type="SAM" id="Coils"/>
    </source>
</evidence>
<dbReference type="PANTHER" id="PTHR43671">
    <property type="entry name" value="SERINE/THREONINE-PROTEIN KINASE NEK"/>
    <property type="match status" value="1"/>
</dbReference>
<proteinExistence type="predicted"/>